<dbReference type="Gene3D" id="2.60.120.200">
    <property type="match status" value="1"/>
</dbReference>
<dbReference type="SUPFAM" id="SSF49899">
    <property type="entry name" value="Concanavalin A-like lectins/glucanases"/>
    <property type="match status" value="1"/>
</dbReference>
<dbReference type="KEGG" id="lalw:BTM29_06770"/>
<evidence type="ECO:0000313" key="1">
    <source>
        <dbReference type="EMBL" id="APX72279.1"/>
    </source>
</evidence>
<dbReference type="RefSeq" id="WP_076615121.1">
    <property type="nucleotide sequence ID" value="NZ_CP019323.1"/>
</dbReference>
<gene>
    <name evidence="1" type="ORF">BTM29_06770</name>
</gene>
<accession>A0A1P8Q393</accession>
<keyword evidence="2" id="KW-1185">Reference proteome</keyword>
<evidence type="ECO:0008006" key="3">
    <source>
        <dbReference type="Google" id="ProtNLM"/>
    </source>
</evidence>
<organism evidence="1 2">
    <name type="scientific">Companilactobacillus allii</name>
    <dbReference type="NCBI Taxonomy" id="1847728"/>
    <lineage>
        <taxon>Bacteria</taxon>
        <taxon>Bacillati</taxon>
        <taxon>Bacillota</taxon>
        <taxon>Bacilli</taxon>
        <taxon>Lactobacillales</taxon>
        <taxon>Lactobacillaceae</taxon>
        <taxon>Companilactobacillus</taxon>
    </lineage>
</organism>
<sequence length="986" mass="105027">MNNYKKTRIFTYVTLIAILMITGLFKVSTVKADSVDTVISMAPEGLPLDGFFSIPSNYNANTSGATTANSSKIITGPNALYPNTDAVKVTNADAKNEVGSAWGNLDSGNYLDVTKPQTLSMWLFFGQPDNNGDAADGMAFVLQNDIRGASAIATDSKNNPTAGETMGVWGNDIGTGDTSTGAVAKHAIQSSWALEFDTYSNKGSSKGTAFDSGTDQSGGKLTNGQHIAADYPGFADAYAKVSSGVYSMKHTQEGTLKPHNNVALAESSSMSGKGRWHHLTLEYTPSIDGASPYIDYYFNDKKIDGTAGHELGYDEETDHVTIDLSKFNLGTSNKLRYGFTGSTGDVQNTNMVIFETMPSLVNAETTSSINDVTQANREIASGGTVHAGDKLQFNYKLSYLSGSKSLDNANATITLPDTEAIDYTADSNGNVGNVNYTNADGIDNSVDIPKSAISDGTLNLTSLKSIGGEDGITGLTVQLNGKANDYGTSTHDVASEHAKFTSDYYKGDTMSPNFTIANPTTTKTLTLASDSLDKTAYIGSGDEVNLDGTMKYNTTDKVNNENIIFMVSVDGETPTNVAMSGGTNGEFTLPYTTGSTNDLSNMQLGKGKHTIEVFAVDKSNDYTSSNTLTYTVDVKEVGLIATADQTDITATDNSPIKLSGTYKHNNGMALEDPAVTVSYTINGGTTKTEKINNANGTFSLNIDPSDLNTGDNTVSVYLTDSALHTSEDNPLTYNINVPKTAPVLSTDNTDITALQSDGKTNLPGSVTYDGTYKFNDSDLTWHMSVAGADKGSSDIQSSHEDVTSSDFTQTFNLSDVGLNTVSDTPYVVTAYVTDPYGRQSNTVTYNVKVIDRTVSVNPDPTLSFNTINTSEADRVVKRSGGWNIMVHSVKSSWDLTANSSEFTKTVNNETTKLGANLIFTNKDGVSQSMMDQPILLDSNDDQDSEDVNVAGDWSADTGILLNVLPNPSAGKYNGTITWNITQGPVE</sequence>
<dbReference type="Proteomes" id="UP000187499">
    <property type="component" value="Chromosome"/>
</dbReference>
<reference evidence="2" key="1">
    <citation type="submission" date="2016-12" db="EMBL/GenBank/DDBJ databases">
        <authorList>
            <person name="Jung M.Y."/>
            <person name="Lee S.H."/>
        </authorList>
    </citation>
    <scope>NUCLEOTIDE SEQUENCE [LARGE SCALE GENOMIC DNA]</scope>
    <source>
        <strain evidence="2">WiKim39</strain>
    </source>
</reference>
<evidence type="ECO:0000313" key="2">
    <source>
        <dbReference type="Proteomes" id="UP000187499"/>
    </source>
</evidence>
<dbReference type="AlphaFoldDB" id="A0A1P8Q393"/>
<dbReference type="EMBL" id="CP019323">
    <property type="protein sequence ID" value="APX72279.1"/>
    <property type="molecule type" value="Genomic_DNA"/>
</dbReference>
<dbReference type="OrthoDB" id="2252623at2"/>
<protein>
    <recommendedName>
        <fullName evidence="3">WxL domain-containing protein</fullName>
    </recommendedName>
</protein>
<dbReference type="STRING" id="1847728.BTM29_06770"/>
<dbReference type="InterPro" id="IPR013320">
    <property type="entry name" value="ConA-like_dom_sf"/>
</dbReference>
<proteinExistence type="predicted"/>
<name>A0A1P8Q393_9LACO</name>